<gene>
    <name evidence="3" type="ORF">GCM10007160_33340</name>
</gene>
<keyword evidence="4" id="KW-1185">Reference proteome</keyword>
<evidence type="ECO:0000313" key="4">
    <source>
        <dbReference type="Proteomes" id="UP000653056"/>
    </source>
</evidence>
<feature type="transmembrane region" description="Helical" evidence="1">
    <location>
        <begin position="20"/>
        <end position="40"/>
    </location>
</feature>
<name>A0ABQ2Z2G9_9GAMM</name>
<keyword evidence="1" id="KW-1133">Transmembrane helix</keyword>
<proteinExistence type="predicted"/>
<dbReference type="Pfam" id="PF07331">
    <property type="entry name" value="TctB"/>
    <property type="match status" value="1"/>
</dbReference>
<organism evidence="3 4">
    <name type="scientific">Litchfieldella qijiaojingensis</name>
    <dbReference type="NCBI Taxonomy" id="980347"/>
    <lineage>
        <taxon>Bacteria</taxon>
        <taxon>Pseudomonadati</taxon>
        <taxon>Pseudomonadota</taxon>
        <taxon>Gammaproteobacteria</taxon>
        <taxon>Oceanospirillales</taxon>
        <taxon>Halomonadaceae</taxon>
        <taxon>Litchfieldella</taxon>
    </lineage>
</organism>
<keyword evidence="1" id="KW-0472">Membrane</keyword>
<protein>
    <recommendedName>
        <fullName evidence="2">DUF1468 domain-containing protein</fullName>
    </recommendedName>
</protein>
<dbReference type="InterPro" id="IPR009936">
    <property type="entry name" value="DUF1468"/>
</dbReference>
<reference evidence="4" key="1">
    <citation type="journal article" date="2019" name="Int. J. Syst. Evol. Microbiol.">
        <title>The Global Catalogue of Microorganisms (GCM) 10K type strain sequencing project: providing services to taxonomists for standard genome sequencing and annotation.</title>
        <authorList>
            <consortium name="The Broad Institute Genomics Platform"/>
            <consortium name="The Broad Institute Genome Sequencing Center for Infectious Disease"/>
            <person name="Wu L."/>
            <person name="Ma J."/>
        </authorList>
    </citation>
    <scope>NUCLEOTIDE SEQUENCE [LARGE SCALE GENOMIC DNA]</scope>
    <source>
        <strain evidence="4">KCTC 22228</strain>
    </source>
</reference>
<comment type="caution">
    <text evidence="3">The sequence shown here is derived from an EMBL/GenBank/DDBJ whole genome shotgun (WGS) entry which is preliminary data.</text>
</comment>
<feature type="transmembrane region" description="Helical" evidence="1">
    <location>
        <begin position="85"/>
        <end position="103"/>
    </location>
</feature>
<feature type="domain" description="DUF1468" evidence="2">
    <location>
        <begin position="24"/>
        <end position="155"/>
    </location>
</feature>
<accession>A0ABQ2Z2G9</accession>
<feature type="transmembrane region" description="Helical" evidence="1">
    <location>
        <begin position="132"/>
        <end position="152"/>
    </location>
</feature>
<feature type="transmembrane region" description="Helical" evidence="1">
    <location>
        <begin position="109"/>
        <end position="125"/>
    </location>
</feature>
<keyword evidence="1" id="KW-0812">Transmembrane</keyword>
<evidence type="ECO:0000259" key="2">
    <source>
        <dbReference type="Pfam" id="PF07331"/>
    </source>
</evidence>
<sequence>MSDPGMNESGMESLRTSGVVGDRIAGTVLAVLAAGAWWHSHSFATGFMQPVGPGAFPRLVSVPLGLLALYLILRPGFNQRWPHRAALLRQVGALMLLGGYSAFLEPWGFLPASLVTVIVLIRLFGAPWKQSLVSGAILTVGLYALFEFALGMPLPNMPGLSW</sequence>
<evidence type="ECO:0000256" key="1">
    <source>
        <dbReference type="SAM" id="Phobius"/>
    </source>
</evidence>
<dbReference type="EMBL" id="BMXS01000020">
    <property type="protein sequence ID" value="GGY02859.1"/>
    <property type="molecule type" value="Genomic_DNA"/>
</dbReference>
<evidence type="ECO:0000313" key="3">
    <source>
        <dbReference type="EMBL" id="GGY02859.1"/>
    </source>
</evidence>
<feature type="transmembrane region" description="Helical" evidence="1">
    <location>
        <begin position="55"/>
        <end position="73"/>
    </location>
</feature>
<dbReference type="Proteomes" id="UP000653056">
    <property type="component" value="Unassembled WGS sequence"/>
</dbReference>